<sequence length="1476" mass="162394">MAEAAPRRHEAGHHKPGLLQEFSPLSHLLHLLPHKAQKGLFTTDIQLLCIDADAEYIALGSNIGIVFLYDRKKITLQRLNCQVKHDSITCVRLQLSLDHLVAAGTTRGSVRIFQLPSNLPGRSMQLQLFRVDGLHSVPVTCLEWSVNGMKLFSGDCDGTVVSTDIDYSQRTSKSEAIIHEIHDLVELSYKHQHLVVSSKHRAAVYSLQQPGKPKQIGTKDRKGLGNYGSVFSCDLCKMENSIIYAARPGFRIWKANIEGQVQATYVFKELIQSETCPGMVLWPDIDQQNDVQPKDGQYGPLMIFNSKHLLSWNSSAIYVLDIEEGTIIGCRGNMGEIVDVATINDEIFVLRKGVDERTVIRISHSPDSENLPEKIHEDLSTTSKILQLDNTPRQSPRVSPRGSPKLAPKSSSNFSPANIFGNMKTKGIKESLPKATQSMKQLFSKTMGETMSAVLGEAPPQTQSARFGKAKEANMVIDSADGIISPDAPLPPVIKLASDDLLQIEIHEPFLPGEVPEENTASSLQAVAAIHQQPDVIPTSQSSDNHSQLTTSSDSVAVPGSDSTEAIDISPMDDIVYKHVKVKKKKQKTNKGDKTSDDTMKNQVEDNVQNEKTEDGDSNEIKDEVKTPEGMKEITDGIDESIETTVDKDLLKNEVNQVTSDKEKDEVKSNDEQNEIPEDKKESLPEGLSEVDTGTSFEDVAQPDVSQKDMSQEEAILNQKDSARTNSFPNAISAPTETSNSTVTSTSSVTSTSTVMSDPIMTSTPLVTTSVTQSANNVPIDKQLEAANIQDNNDSLDILESNNPNPIEESDEFDIYSTSQEDKDKKQQVVESSQNKVQSTSSGKEDDDFYSMFKSRSAYTLSPGTPGTPDTSPEHSSPSSEEAPSGEFTPVLSDTWTEFLAPSNLQSLTLSNKHVWCVDKSERLHYSMLSNPGLKWRKVDAAAKQIAVSATGVIVWRLHKGSAYAGTKITVRNPAGMKWVEAAKDVKYIAVDDRSAWYIKNNGTVFMQQGLSKERPCYRAHQVEAPAGLSQISCYNGIVLAITGTNKLIYRDGLRKGCLQGTSWKDVLCCKDMSVCSVAFGDKNTLWLLDLSGQLWFTTGVTSETPQGSGKCWQVSTGGYLMQETSPLDSLKSMIGPTQLGNLASAVLQQHGGLTASGSNGLWLCLGFKHILTVCRGNLMGHHWEIVNPPGMASTTRWQQVTVAAISEQMWLQQSTGDIFCSSTPSVYISVAFPVTNHLFVCMSATPEALWCLTASGDVYLRTGMAPHCQLGTDWLKLDLSQLDEAWFVHICCGAENVWGVDNSGMVYQRIGVKPPTSRRLPQAWLPVDTQGIQFLQVVTGPCDWMVWGLDVKHNVYVRLNVTGHMPIGTEWMLVSGTTAKQLCVSKDSVWALNDDGEILCRYGISPYNQTGDYWKKIPGRFSKLTVSPSNNLWGIDSDEKLYQRDTNLHIGKQQDTEVSIATRQRSPSDGDWELL</sequence>
<dbReference type="InterPro" id="IPR006624">
    <property type="entry name" value="Beta-propeller_rpt_TECPR"/>
</dbReference>
<feature type="compositionally biased region" description="Basic and acidic residues" evidence="1">
    <location>
        <begin position="660"/>
        <end position="684"/>
    </location>
</feature>
<feature type="compositionally biased region" description="Basic and acidic residues" evidence="1">
    <location>
        <begin position="590"/>
        <end position="635"/>
    </location>
</feature>
<dbReference type="InterPro" id="IPR015943">
    <property type="entry name" value="WD40/YVTN_repeat-like_dom_sf"/>
</dbReference>
<dbReference type="Gene3D" id="2.130.10.10">
    <property type="entry name" value="YVTN repeat-like/Quinoprotein amine dehydrogenase"/>
    <property type="match status" value="1"/>
</dbReference>
<dbReference type="PANTHER" id="PTHR23287:SF16">
    <property type="entry name" value="TECTONIN BETA-PROPELLER REPEAT-CONTAINING PROTEIN 2"/>
    <property type="match status" value="1"/>
</dbReference>
<dbReference type="GO" id="GO:0005737">
    <property type="term" value="C:cytoplasm"/>
    <property type="evidence" value="ECO:0007669"/>
    <property type="project" value="GOC"/>
</dbReference>
<dbReference type="SMART" id="SM00706">
    <property type="entry name" value="TECPR"/>
    <property type="match status" value="10"/>
</dbReference>
<feature type="region of interest" description="Disordered" evidence="1">
    <location>
        <begin position="537"/>
        <end position="569"/>
    </location>
</feature>
<organism evidence="3 4">
    <name type="scientific">Owenia fusiformis</name>
    <name type="common">Polychaete worm</name>
    <dbReference type="NCBI Taxonomy" id="6347"/>
    <lineage>
        <taxon>Eukaryota</taxon>
        <taxon>Metazoa</taxon>
        <taxon>Spiralia</taxon>
        <taxon>Lophotrochozoa</taxon>
        <taxon>Annelida</taxon>
        <taxon>Polychaeta</taxon>
        <taxon>Sedentaria</taxon>
        <taxon>Canalipalpata</taxon>
        <taxon>Sabellida</taxon>
        <taxon>Oweniida</taxon>
        <taxon>Oweniidae</taxon>
        <taxon>Owenia</taxon>
    </lineage>
</organism>
<feature type="compositionally biased region" description="Polar residues" evidence="1">
    <location>
        <begin position="724"/>
        <end position="735"/>
    </location>
</feature>
<dbReference type="Proteomes" id="UP000749559">
    <property type="component" value="Unassembled WGS sequence"/>
</dbReference>
<dbReference type="SMART" id="SM00320">
    <property type="entry name" value="WD40"/>
    <property type="match status" value="3"/>
</dbReference>
<dbReference type="SUPFAM" id="SSF50978">
    <property type="entry name" value="WD40 repeat-like"/>
    <property type="match status" value="1"/>
</dbReference>
<feature type="compositionally biased region" description="Low complexity" evidence="1">
    <location>
        <begin position="860"/>
        <end position="885"/>
    </location>
</feature>
<dbReference type="PANTHER" id="PTHR23287">
    <property type="entry name" value="RUBY-EYE2-LIKE PROTEIN"/>
    <property type="match status" value="1"/>
</dbReference>
<reference evidence="3" key="1">
    <citation type="submission" date="2022-03" db="EMBL/GenBank/DDBJ databases">
        <authorList>
            <person name="Martin C."/>
        </authorList>
    </citation>
    <scope>NUCLEOTIDE SEQUENCE</scope>
</reference>
<feature type="compositionally biased region" description="Polar residues" evidence="1">
    <location>
        <begin position="382"/>
        <end position="397"/>
    </location>
</feature>
<evidence type="ECO:0000256" key="1">
    <source>
        <dbReference type="SAM" id="MobiDB-lite"/>
    </source>
</evidence>
<proteinExistence type="predicted"/>
<dbReference type="Pfam" id="PF23756">
    <property type="entry name" value="Beta-prop_HPS5"/>
    <property type="match status" value="1"/>
</dbReference>
<feature type="compositionally biased region" description="Low complexity" evidence="1">
    <location>
        <begin position="736"/>
        <end position="757"/>
    </location>
</feature>
<feature type="region of interest" description="Disordered" evidence="1">
    <location>
        <begin position="382"/>
        <end position="418"/>
    </location>
</feature>
<dbReference type="SUPFAM" id="SSF50985">
    <property type="entry name" value="RCC1/BLIP-II"/>
    <property type="match status" value="1"/>
</dbReference>
<dbReference type="InterPro" id="IPR009091">
    <property type="entry name" value="RCC1/BLIP-II"/>
</dbReference>
<feature type="region of interest" description="Disordered" evidence="1">
    <location>
        <begin position="582"/>
        <end position="760"/>
    </location>
</feature>
<feature type="compositionally biased region" description="Polar residues" evidence="1">
    <location>
        <begin position="1457"/>
        <end position="1468"/>
    </location>
</feature>
<dbReference type="GO" id="GO:0032527">
    <property type="term" value="P:protein exit from endoplasmic reticulum"/>
    <property type="evidence" value="ECO:0007669"/>
    <property type="project" value="TreeGrafter"/>
</dbReference>
<feature type="region of interest" description="Disordered" evidence="1">
    <location>
        <begin position="818"/>
        <end position="888"/>
    </location>
</feature>
<evidence type="ECO:0000313" key="4">
    <source>
        <dbReference type="Proteomes" id="UP000749559"/>
    </source>
</evidence>
<dbReference type="Pfam" id="PF19193">
    <property type="entry name" value="Tectonin"/>
    <property type="match status" value="2"/>
</dbReference>
<feature type="domain" description="HPS5-like beta-propeller" evidence="2">
    <location>
        <begin position="44"/>
        <end position="351"/>
    </location>
</feature>
<feature type="compositionally biased region" description="Polar residues" evidence="1">
    <location>
        <begin position="829"/>
        <end position="842"/>
    </location>
</feature>
<evidence type="ECO:0000313" key="3">
    <source>
        <dbReference type="EMBL" id="CAH1791291.1"/>
    </source>
</evidence>
<accession>A0A8J1U6L5</accession>
<feature type="region of interest" description="Disordered" evidence="1">
    <location>
        <begin position="1457"/>
        <end position="1476"/>
    </location>
</feature>
<dbReference type="InterPro" id="IPR001680">
    <property type="entry name" value="WD40_rpt"/>
</dbReference>
<keyword evidence="4" id="KW-1185">Reference proteome</keyword>
<name>A0A8J1U6L5_OWEFU</name>
<evidence type="ECO:0000259" key="2">
    <source>
        <dbReference type="Pfam" id="PF23756"/>
    </source>
</evidence>
<dbReference type="InterPro" id="IPR056499">
    <property type="entry name" value="Beta-prop_HPS5-like"/>
</dbReference>
<dbReference type="InterPro" id="IPR036322">
    <property type="entry name" value="WD40_repeat_dom_sf"/>
</dbReference>
<protein>
    <recommendedName>
        <fullName evidence="2">HPS5-like beta-propeller domain-containing protein</fullName>
    </recommendedName>
</protein>
<gene>
    <name evidence="3" type="ORF">OFUS_LOCUS16387</name>
</gene>
<dbReference type="OrthoDB" id="9930272at2759"/>
<dbReference type="EMBL" id="CAIIXF020000008">
    <property type="protein sequence ID" value="CAH1791291.1"/>
    <property type="molecule type" value="Genomic_DNA"/>
</dbReference>
<comment type="caution">
    <text evidence="3">The sequence shown here is derived from an EMBL/GenBank/DDBJ whole genome shotgun (WGS) entry which is preliminary data.</text>
</comment>
<feature type="compositionally biased region" description="Polar residues" evidence="1">
    <location>
        <begin position="538"/>
        <end position="555"/>
    </location>
</feature>